<evidence type="ECO:0000259" key="6">
    <source>
        <dbReference type="Pfam" id="PF04542"/>
    </source>
</evidence>
<proteinExistence type="inferred from homology"/>
<dbReference type="InterPro" id="IPR013325">
    <property type="entry name" value="RNA_pol_sigma_r2"/>
</dbReference>
<keyword evidence="3" id="KW-0731">Sigma factor</keyword>
<dbReference type="InterPro" id="IPR014284">
    <property type="entry name" value="RNA_pol_sigma-70_dom"/>
</dbReference>
<dbReference type="AlphaFoldDB" id="A0A7G7CLZ5"/>
<name>A0A7G7CLZ5_9CORY</name>
<dbReference type="GO" id="GO:0016987">
    <property type="term" value="F:sigma factor activity"/>
    <property type="evidence" value="ECO:0007669"/>
    <property type="project" value="UniProtKB-KW"/>
</dbReference>
<keyword evidence="9" id="KW-1185">Reference proteome</keyword>
<feature type="domain" description="RNA polymerase sigma factor 70 region 4 type 2" evidence="7">
    <location>
        <begin position="119"/>
        <end position="171"/>
    </location>
</feature>
<gene>
    <name evidence="8" type="ORF">H0194_05675</name>
</gene>
<dbReference type="Pfam" id="PF04542">
    <property type="entry name" value="Sigma70_r2"/>
    <property type="match status" value="1"/>
</dbReference>
<dbReference type="EMBL" id="CP059404">
    <property type="protein sequence ID" value="QNE88611.1"/>
    <property type="molecule type" value="Genomic_DNA"/>
</dbReference>
<evidence type="ECO:0000259" key="7">
    <source>
        <dbReference type="Pfam" id="PF08281"/>
    </source>
</evidence>
<dbReference type="KEGG" id="cik:H0194_05675"/>
<dbReference type="Pfam" id="PF08281">
    <property type="entry name" value="Sigma70_r4_2"/>
    <property type="match status" value="1"/>
</dbReference>
<dbReference type="InterPro" id="IPR007627">
    <property type="entry name" value="RNA_pol_sigma70_r2"/>
</dbReference>
<accession>A0A7G7CLZ5</accession>
<evidence type="ECO:0000256" key="3">
    <source>
        <dbReference type="ARBA" id="ARBA00023082"/>
    </source>
</evidence>
<reference evidence="8 9" key="1">
    <citation type="submission" date="2020-07" db="EMBL/GenBank/DDBJ databases">
        <title>Complete genome and description of Corynebacterium incognita strain Marseille-Q3630 sp. nov.</title>
        <authorList>
            <person name="Boxberger M."/>
        </authorList>
    </citation>
    <scope>NUCLEOTIDE SEQUENCE [LARGE SCALE GENOMIC DNA]</scope>
    <source>
        <strain evidence="8 9">Marseille-Q3630</strain>
    </source>
</reference>
<evidence type="ECO:0000256" key="5">
    <source>
        <dbReference type="ARBA" id="ARBA00023163"/>
    </source>
</evidence>
<dbReference type="Gene3D" id="1.10.1740.10">
    <property type="match status" value="1"/>
</dbReference>
<dbReference type="Gene3D" id="1.10.10.10">
    <property type="entry name" value="Winged helix-like DNA-binding domain superfamily/Winged helix DNA-binding domain"/>
    <property type="match status" value="1"/>
</dbReference>
<protein>
    <submittedName>
        <fullName evidence="8">Sigma-70 family RNA polymerase sigma factor</fullName>
    </submittedName>
</protein>
<dbReference type="GO" id="GO:0006352">
    <property type="term" value="P:DNA-templated transcription initiation"/>
    <property type="evidence" value="ECO:0007669"/>
    <property type="project" value="InterPro"/>
</dbReference>
<dbReference type="SUPFAM" id="SSF88946">
    <property type="entry name" value="Sigma2 domain of RNA polymerase sigma factors"/>
    <property type="match status" value="1"/>
</dbReference>
<dbReference type="NCBIfam" id="TIGR02937">
    <property type="entry name" value="sigma70-ECF"/>
    <property type="match status" value="1"/>
</dbReference>
<organism evidence="8 9">
    <name type="scientific">Corynebacterium incognita</name>
    <dbReference type="NCBI Taxonomy" id="2754725"/>
    <lineage>
        <taxon>Bacteria</taxon>
        <taxon>Bacillati</taxon>
        <taxon>Actinomycetota</taxon>
        <taxon>Actinomycetes</taxon>
        <taxon>Mycobacteriales</taxon>
        <taxon>Corynebacteriaceae</taxon>
        <taxon>Corynebacterium</taxon>
    </lineage>
</organism>
<dbReference type="InterPro" id="IPR013249">
    <property type="entry name" value="RNA_pol_sigma70_r4_t2"/>
</dbReference>
<keyword evidence="4" id="KW-0238">DNA-binding</keyword>
<dbReference type="CDD" id="cd06171">
    <property type="entry name" value="Sigma70_r4"/>
    <property type="match status" value="1"/>
</dbReference>
<dbReference type="InterPro" id="IPR013324">
    <property type="entry name" value="RNA_pol_sigma_r3/r4-like"/>
</dbReference>
<evidence type="ECO:0000256" key="1">
    <source>
        <dbReference type="ARBA" id="ARBA00010641"/>
    </source>
</evidence>
<comment type="similarity">
    <text evidence="1">Belongs to the sigma-70 factor family. ECF subfamily.</text>
</comment>
<dbReference type="RefSeq" id="WP_185175002.1">
    <property type="nucleotide sequence ID" value="NZ_CP059404.1"/>
</dbReference>
<sequence length="176" mass="19695">MSIEDAQLVDQFLNGDSKAFSAIVDKHRGRLTKVARRYTRNETDAQDIVQEAFFKAARSMDTFRRDAKLSTWLHRIVMNTGYDFVQKDKKRDLVGFDAIDEERDPTFSFDPTSRIEVSLEVAEALHSLSEPQRDALLLTEVAGYSALDAASILGVAPGTIKSRRARAKEALKSAIS</sequence>
<keyword evidence="2" id="KW-0805">Transcription regulation</keyword>
<evidence type="ECO:0000256" key="2">
    <source>
        <dbReference type="ARBA" id="ARBA00023015"/>
    </source>
</evidence>
<evidence type="ECO:0000313" key="8">
    <source>
        <dbReference type="EMBL" id="QNE88611.1"/>
    </source>
</evidence>
<dbReference type="SUPFAM" id="SSF88659">
    <property type="entry name" value="Sigma3 and sigma4 domains of RNA polymerase sigma factors"/>
    <property type="match status" value="1"/>
</dbReference>
<dbReference type="PANTHER" id="PTHR43133">
    <property type="entry name" value="RNA POLYMERASE ECF-TYPE SIGMA FACTO"/>
    <property type="match status" value="1"/>
</dbReference>
<evidence type="ECO:0000256" key="4">
    <source>
        <dbReference type="ARBA" id="ARBA00023125"/>
    </source>
</evidence>
<dbReference type="InterPro" id="IPR039425">
    <property type="entry name" value="RNA_pol_sigma-70-like"/>
</dbReference>
<dbReference type="InterPro" id="IPR036388">
    <property type="entry name" value="WH-like_DNA-bd_sf"/>
</dbReference>
<feature type="domain" description="RNA polymerase sigma-70 region 2" evidence="6">
    <location>
        <begin position="24"/>
        <end position="90"/>
    </location>
</feature>
<dbReference type="Proteomes" id="UP000515743">
    <property type="component" value="Chromosome"/>
</dbReference>
<keyword evidence="5" id="KW-0804">Transcription</keyword>
<evidence type="ECO:0000313" key="9">
    <source>
        <dbReference type="Proteomes" id="UP000515743"/>
    </source>
</evidence>
<dbReference type="GO" id="GO:0003677">
    <property type="term" value="F:DNA binding"/>
    <property type="evidence" value="ECO:0007669"/>
    <property type="project" value="UniProtKB-KW"/>
</dbReference>
<dbReference type="PANTHER" id="PTHR43133:SF50">
    <property type="entry name" value="ECF RNA POLYMERASE SIGMA FACTOR SIGM"/>
    <property type="match status" value="1"/>
</dbReference>